<keyword evidence="1" id="KW-0488">Methylation</keyword>
<feature type="transmembrane region" description="Helical" evidence="2">
    <location>
        <begin position="60"/>
        <end position="83"/>
    </location>
</feature>
<evidence type="ECO:0000256" key="2">
    <source>
        <dbReference type="SAM" id="Phobius"/>
    </source>
</evidence>
<sequence>MGIEPQNEQPADFSDRLKNVDLAPRPKYLDASPFYTHRESRLINWTIKYSRGLLKNKHQATYFLVGISALFFAASAMVLWLSFREPLKIPAKFRGNIPNTPKYNGLRPKGFTLIELLVIISMISLLASIVLAFLQSARMKARDTKRIVALEQIEKAVNLYVITNNNYPLANTTNKYAWSLSGGTVYYAGSLSNDNRASSGGEIRFWADLEQELAQYIPKLPVDPINSVTPDYQDYAYDYAAYFDADGKPAVVYLDVATCSVSKNGPGIPYYGYIISKLEIATPNFTEIVQNCWPGGEKYQIIFLELN</sequence>
<evidence type="ECO:0000256" key="1">
    <source>
        <dbReference type="ARBA" id="ARBA00022481"/>
    </source>
</evidence>
<protein>
    <recommendedName>
        <fullName evidence="5">General secretion pathway protein G</fullName>
    </recommendedName>
</protein>
<dbReference type="Pfam" id="PF07963">
    <property type="entry name" value="N_methyl"/>
    <property type="match status" value="1"/>
</dbReference>
<evidence type="ECO:0000313" key="4">
    <source>
        <dbReference type="Proteomes" id="UP000033945"/>
    </source>
</evidence>
<comment type="caution">
    <text evidence="3">The sequence shown here is derived from an EMBL/GenBank/DDBJ whole genome shotgun (WGS) entry which is preliminary data.</text>
</comment>
<dbReference type="GO" id="GO:0015627">
    <property type="term" value="C:type II protein secretion system complex"/>
    <property type="evidence" value="ECO:0007669"/>
    <property type="project" value="InterPro"/>
</dbReference>
<keyword evidence="2" id="KW-0812">Transmembrane</keyword>
<accession>A0A0G1IV09</accession>
<keyword evidence="2" id="KW-0472">Membrane</keyword>
<dbReference type="NCBIfam" id="TIGR02532">
    <property type="entry name" value="IV_pilin_GFxxxE"/>
    <property type="match status" value="1"/>
</dbReference>
<dbReference type="AlphaFoldDB" id="A0A0G1IV09"/>
<keyword evidence="2" id="KW-1133">Transmembrane helix</keyword>
<reference evidence="3 4" key="1">
    <citation type="journal article" date="2015" name="Nature">
        <title>rRNA introns, odd ribosomes, and small enigmatic genomes across a large radiation of phyla.</title>
        <authorList>
            <person name="Brown C.T."/>
            <person name="Hug L.A."/>
            <person name="Thomas B.C."/>
            <person name="Sharon I."/>
            <person name="Castelle C.J."/>
            <person name="Singh A."/>
            <person name="Wilkins M.J."/>
            <person name="Williams K.H."/>
            <person name="Banfield J.F."/>
        </authorList>
    </citation>
    <scope>NUCLEOTIDE SEQUENCE [LARGE SCALE GENOMIC DNA]</scope>
</reference>
<evidence type="ECO:0008006" key="5">
    <source>
        <dbReference type="Google" id="ProtNLM"/>
    </source>
</evidence>
<evidence type="ECO:0000313" key="3">
    <source>
        <dbReference type="EMBL" id="KKT62798.1"/>
    </source>
</evidence>
<feature type="transmembrane region" description="Helical" evidence="2">
    <location>
        <begin position="111"/>
        <end position="134"/>
    </location>
</feature>
<dbReference type="PRINTS" id="PR00813">
    <property type="entry name" value="BCTERIALGSPG"/>
</dbReference>
<dbReference type="PANTHER" id="PTHR30093">
    <property type="entry name" value="GENERAL SECRETION PATHWAY PROTEIN G"/>
    <property type="match status" value="1"/>
</dbReference>
<dbReference type="EMBL" id="LCIT01000009">
    <property type="protein sequence ID" value="KKT62798.1"/>
    <property type="molecule type" value="Genomic_DNA"/>
</dbReference>
<dbReference type="InterPro" id="IPR012902">
    <property type="entry name" value="N_methyl_site"/>
</dbReference>
<dbReference type="InterPro" id="IPR000983">
    <property type="entry name" value="Bac_GSPG_pilin"/>
</dbReference>
<proteinExistence type="predicted"/>
<dbReference type="GO" id="GO:0015628">
    <property type="term" value="P:protein secretion by the type II secretion system"/>
    <property type="evidence" value="ECO:0007669"/>
    <property type="project" value="InterPro"/>
</dbReference>
<dbReference type="PROSITE" id="PS00409">
    <property type="entry name" value="PROKAR_NTER_METHYL"/>
    <property type="match status" value="1"/>
</dbReference>
<organism evidence="3 4">
    <name type="scientific">Candidatus Giovannonibacteria bacterium GW2011_GWA2_44_26</name>
    <dbReference type="NCBI Taxonomy" id="1618648"/>
    <lineage>
        <taxon>Bacteria</taxon>
        <taxon>Candidatus Giovannoniibacteriota</taxon>
    </lineage>
</organism>
<gene>
    <name evidence="3" type="ORF">UW55_C0009G0029</name>
</gene>
<dbReference type="Gene3D" id="3.30.700.10">
    <property type="entry name" value="Glycoprotein, Type 4 Pilin"/>
    <property type="match status" value="1"/>
</dbReference>
<dbReference type="InterPro" id="IPR045584">
    <property type="entry name" value="Pilin-like"/>
</dbReference>
<dbReference type="Proteomes" id="UP000033945">
    <property type="component" value="Unassembled WGS sequence"/>
</dbReference>
<name>A0A0G1IV09_9BACT</name>
<dbReference type="SUPFAM" id="SSF54523">
    <property type="entry name" value="Pili subunits"/>
    <property type="match status" value="1"/>
</dbReference>